<evidence type="ECO:0000313" key="4">
    <source>
        <dbReference type="EMBL" id="ROR03146.1"/>
    </source>
</evidence>
<dbReference type="EMBL" id="RJVA01000009">
    <property type="protein sequence ID" value="ROR03146.1"/>
    <property type="molecule type" value="Genomic_DNA"/>
</dbReference>
<evidence type="ECO:0000259" key="2">
    <source>
        <dbReference type="Pfam" id="PF00534"/>
    </source>
</evidence>
<gene>
    <name evidence="4" type="ORF">EDC27_0403</name>
</gene>
<feature type="domain" description="Glycosyl transferase family 1" evidence="2">
    <location>
        <begin position="635"/>
        <end position="771"/>
    </location>
</feature>
<name>A0A3N1VK00_9BACT</name>
<dbReference type="Proteomes" id="UP000276223">
    <property type="component" value="Unassembled WGS sequence"/>
</dbReference>
<dbReference type="InterPro" id="IPR001296">
    <property type="entry name" value="Glyco_trans_1"/>
</dbReference>
<dbReference type="GO" id="GO:0009103">
    <property type="term" value="P:lipopolysaccharide biosynthetic process"/>
    <property type="evidence" value="ECO:0007669"/>
    <property type="project" value="TreeGrafter"/>
</dbReference>
<dbReference type="RefSeq" id="WP_123288938.1">
    <property type="nucleotide sequence ID" value="NZ_RJVA01000009.1"/>
</dbReference>
<dbReference type="OrthoDB" id="9801609at2"/>
<evidence type="ECO:0000313" key="5">
    <source>
        <dbReference type="Proteomes" id="UP000276223"/>
    </source>
</evidence>
<dbReference type="AlphaFoldDB" id="A0A3N1VK00"/>
<reference evidence="4 5" key="1">
    <citation type="submission" date="2018-11" db="EMBL/GenBank/DDBJ databases">
        <title>Genomic Encyclopedia of Type Strains, Phase IV (KMG-IV): sequencing the most valuable type-strain genomes for metagenomic binning, comparative biology and taxonomic classification.</title>
        <authorList>
            <person name="Goeker M."/>
        </authorList>
    </citation>
    <scope>NUCLEOTIDE SEQUENCE [LARGE SCALE GENOMIC DNA]</scope>
    <source>
        <strain evidence="4 5">DSM 22027</strain>
    </source>
</reference>
<sequence length="1239" mass="140348">MRIVIDMQGSQTESRFRGIGRYTLSFAQAVVRNRGEHEVVLALSGLFPDTIEPLRAAFDGLLPQENIRVWEAPGPVRECEPDNHTRREVAEKIREAFLAALQPDVIHVSSLFEGFVDDGVTSIKTFDHHTPVSVTLYDLIPLTNGKHYLDPKPAYRAYYLRKIDHLKRADRLFGISAYAGQEAVAHLGFDSAHVVHIGTASAGNFKPVTVQPHEERALRERLGLHRPFAFYFSASDERKNHPRLIKAWAQLPESLRQGHQLALAGVLTGHQTVFEQHVRKAGLKPGKDVVILPWLPDEEINLLLNLCKVFVFPSWHEGFGLPVLEAMECGKAVIASNTSSLPEVVGRQDALFDPFDVHAIAQKIRQVLTDDAFRHDLERHALEQANKFNWEQCAQRAWLAWENFHDSGKQDIRRLRQSWAATYHNFITNQQRLIDEIAMLLTSGRHPSEEELCRLAECMARCEQQIESYLRSKPLPKQTVWRIEGPFDSSYSLALVNRETARALESLGHTVVLHSTEGPGDFPANEQFLSQNPDLAEMYARSTSLPQDTADVTSRNLYPPRVADMKCRLNLLHSYGWEESGFPQEWVQLFNQSLQGMTVMSEHVKKVMVDNGVTVPVVVTGIGVDHWERIEPDKRLVVQAKKFRFLHVSSCFPRKGVDSLLQAYGRAFTIHDDVTLIIKTFPNPHNKIHRWLKEARDERPDFPDVLILEGDYTEAQLKALYEQCHALVMPSRAEGFGLPMAEAMISGLPVITTGWGGQLEFCNKETAWLVDYRFEWAKSHFHLFSSVWANPDIEHLAGVMREIYEMPEAQRKARSVSGRRLLLEKFRWVDVAKRLVESARSWACVKDTPTPRIGWVTTWNTRCGIAAYSEHLIRNMPSRVTVLAAHSDVSTAHDQDNVHRCWSVGESDPLDNLRVAVDQLDIDTLVIQFNYGFFRLDTLSEFLIDQIELGRVVVVELHSTTDPVHEPHKKIELMVPALSRCHRLLVHSVNDMNRLKSLGLVDNVALFPHGVIDYVPPAKEKLANEEKLILASYGFFLPHKGLHELIESVAILRDQGLPVELRMINAEYPVPESKRCIEQAKELISTKNLDGIVSICTQYLEDSSSLSRLSEADLIVFPYQNTGESASGAVRHGLASGRPVAVTPLSIFDDVKEVTFRLPGFTPQEIAEGIQLFWHYLLNEDSFALDILKSAERWRSMHRYSVLSPRFYNMLVALYQTAFTRAGAARGVCHCAGGPKLQQ</sequence>
<comment type="caution">
    <text evidence="4">The sequence shown here is derived from an EMBL/GenBank/DDBJ whole genome shotgun (WGS) entry which is preliminary data.</text>
</comment>
<evidence type="ECO:0000256" key="1">
    <source>
        <dbReference type="ARBA" id="ARBA00022679"/>
    </source>
</evidence>
<dbReference type="InterPro" id="IPR028098">
    <property type="entry name" value="Glyco_trans_4-like_N"/>
</dbReference>
<keyword evidence="1 4" id="KW-0808">Transferase</keyword>
<dbReference type="PANTHER" id="PTHR46401">
    <property type="entry name" value="GLYCOSYLTRANSFERASE WBBK-RELATED"/>
    <property type="match status" value="1"/>
</dbReference>
<keyword evidence="5" id="KW-1185">Reference proteome</keyword>
<dbReference type="GO" id="GO:0016757">
    <property type="term" value="F:glycosyltransferase activity"/>
    <property type="evidence" value="ECO:0007669"/>
    <property type="project" value="InterPro"/>
</dbReference>
<proteinExistence type="predicted"/>
<dbReference type="PANTHER" id="PTHR46401:SF2">
    <property type="entry name" value="GLYCOSYLTRANSFERASE WBBK-RELATED"/>
    <property type="match status" value="1"/>
</dbReference>
<dbReference type="Pfam" id="PF13439">
    <property type="entry name" value="Glyco_transf_4"/>
    <property type="match status" value="1"/>
</dbReference>
<dbReference type="Gene3D" id="3.40.50.2000">
    <property type="entry name" value="Glycogen Phosphorylase B"/>
    <property type="match status" value="4"/>
</dbReference>
<dbReference type="CDD" id="cd03809">
    <property type="entry name" value="GT4_MtfB-like"/>
    <property type="match status" value="1"/>
</dbReference>
<dbReference type="Pfam" id="PF00534">
    <property type="entry name" value="Glycos_transf_1"/>
    <property type="match status" value="2"/>
</dbReference>
<dbReference type="SUPFAM" id="SSF53756">
    <property type="entry name" value="UDP-Glycosyltransferase/glycogen phosphorylase"/>
    <property type="match status" value="3"/>
</dbReference>
<protein>
    <submittedName>
        <fullName evidence="4">Glycosyltransferase involved in cell wall biosynthesis</fullName>
    </submittedName>
</protein>
<feature type="domain" description="Glycosyl transferase family 1" evidence="2">
    <location>
        <begin position="225"/>
        <end position="381"/>
    </location>
</feature>
<evidence type="ECO:0000259" key="3">
    <source>
        <dbReference type="Pfam" id="PF13439"/>
    </source>
</evidence>
<accession>A0A3N1VK00</accession>
<dbReference type="CDD" id="cd03801">
    <property type="entry name" value="GT4_PimA-like"/>
    <property type="match status" value="1"/>
</dbReference>
<feature type="domain" description="Glycosyltransferase subfamily 4-like N-terminal" evidence="3">
    <location>
        <begin position="17"/>
        <end position="197"/>
    </location>
</feature>
<organism evidence="4 5">
    <name type="scientific">Desulfosoma caldarium</name>
    <dbReference type="NCBI Taxonomy" id="610254"/>
    <lineage>
        <taxon>Bacteria</taxon>
        <taxon>Pseudomonadati</taxon>
        <taxon>Thermodesulfobacteriota</taxon>
        <taxon>Syntrophobacteria</taxon>
        <taxon>Syntrophobacterales</taxon>
        <taxon>Syntrophobacteraceae</taxon>
        <taxon>Desulfosoma</taxon>
    </lineage>
</organism>